<dbReference type="AlphaFoldDB" id="A0A5E4F4I8"/>
<keyword evidence="5" id="KW-1185">Reference proteome</keyword>
<accession>A0A5E4F4I8</accession>
<organism evidence="3 4">
    <name type="scientific">Prunus dulcis</name>
    <name type="common">Almond</name>
    <name type="synonym">Amygdalus dulcis</name>
    <dbReference type="NCBI Taxonomy" id="3755"/>
    <lineage>
        <taxon>Eukaryota</taxon>
        <taxon>Viridiplantae</taxon>
        <taxon>Streptophyta</taxon>
        <taxon>Embryophyta</taxon>
        <taxon>Tracheophyta</taxon>
        <taxon>Spermatophyta</taxon>
        <taxon>Magnoliopsida</taxon>
        <taxon>eudicotyledons</taxon>
        <taxon>Gunneridae</taxon>
        <taxon>Pentapetalae</taxon>
        <taxon>rosids</taxon>
        <taxon>fabids</taxon>
        <taxon>Rosales</taxon>
        <taxon>Rosaceae</taxon>
        <taxon>Amygdaloideae</taxon>
        <taxon>Amygdaleae</taxon>
        <taxon>Prunus</taxon>
    </lineage>
</organism>
<name>A0A5E4F4I8_PRUDU</name>
<sequence>MQIHFASVLLDYILMEWVFKQPNEIMDLACATIKRNGSCLCRVYVFPFGLVFIGMWTAFSSVLCFLADHSSWILGLYIVSLLLRLGRLGMLLRGVWYFLVYGLFLLDFIRCDSSKKICAATFVS</sequence>
<dbReference type="EMBL" id="CABIKO010000066">
    <property type="protein sequence ID" value="VVA23025.1"/>
    <property type="molecule type" value="Genomic_DNA"/>
</dbReference>
<evidence type="ECO:0000313" key="5">
    <source>
        <dbReference type="Proteomes" id="UP001054821"/>
    </source>
</evidence>
<dbReference type="InParanoid" id="A0A5E4F4I8"/>
<protein>
    <submittedName>
        <fullName evidence="3">PREDICTED: PRUPE_1G385600</fullName>
    </submittedName>
</protein>
<evidence type="ECO:0000256" key="1">
    <source>
        <dbReference type="SAM" id="Phobius"/>
    </source>
</evidence>
<gene>
    <name evidence="3" type="ORF">ALMOND_2B000243</name>
    <name evidence="2" type="ORF">L3X38_006823</name>
</gene>
<dbReference type="Gramene" id="VVA23025">
    <property type="protein sequence ID" value="VVA23025"/>
    <property type="gene ID" value="Prudul26B000243"/>
</dbReference>
<dbReference type="Proteomes" id="UP000327085">
    <property type="component" value="Chromosome 1"/>
</dbReference>
<feature type="transmembrane region" description="Helical" evidence="1">
    <location>
        <begin position="88"/>
        <end position="106"/>
    </location>
</feature>
<evidence type="ECO:0000313" key="4">
    <source>
        <dbReference type="Proteomes" id="UP000327085"/>
    </source>
</evidence>
<reference evidence="3" key="1">
    <citation type="submission" date="2019-07" db="EMBL/GenBank/DDBJ databases">
        <authorList>
            <person name="Alioto T."/>
            <person name="Alioto T."/>
            <person name="Gomez Garrido J."/>
        </authorList>
    </citation>
    <scope>NUCLEOTIDE SEQUENCE</scope>
</reference>
<feature type="transmembrane region" description="Helical" evidence="1">
    <location>
        <begin position="43"/>
        <end position="68"/>
    </location>
</feature>
<evidence type="ECO:0000313" key="2">
    <source>
        <dbReference type="EMBL" id="KAI5353929.1"/>
    </source>
</evidence>
<keyword evidence="1" id="KW-1133">Transmembrane helix</keyword>
<evidence type="ECO:0000313" key="3">
    <source>
        <dbReference type="EMBL" id="VVA23025.1"/>
    </source>
</evidence>
<keyword evidence="1" id="KW-0812">Transmembrane</keyword>
<keyword evidence="1" id="KW-0472">Membrane</keyword>
<reference evidence="4" key="2">
    <citation type="journal article" date="2020" name="Plant J.">
        <title>Transposons played a major role in the diversification between the closely related almond and peach genomes: results from the almond genome sequence.</title>
        <authorList>
            <person name="Alioto T."/>
            <person name="Alexiou K.G."/>
            <person name="Bardil A."/>
            <person name="Barteri F."/>
            <person name="Castanera R."/>
            <person name="Cruz F."/>
            <person name="Dhingra A."/>
            <person name="Duval H."/>
            <person name="Fernandez I Marti A."/>
            <person name="Frias L."/>
            <person name="Galan B."/>
            <person name="Garcia J.L."/>
            <person name="Howad W."/>
            <person name="Gomez-Garrido J."/>
            <person name="Gut M."/>
            <person name="Julca I."/>
            <person name="Morata J."/>
            <person name="Puigdomenech P."/>
            <person name="Ribeca P."/>
            <person name="Rubio Cabetas M.J."/>
            <person name="Vlasova A."/>
            <person name="Wirthensohn M."/>
            <person name="Garcia-Mas J."/>
            <person name="Gabaldon T."/>
            <person name="Casacuberta J.M."/>
            <person name="Arus P."/>
        </authorList>
    </citation>
    <scope>NUCLEOTIDE SEQUENCE [LARGE SCALE GENOMIC DNA]</scope>
    <source>
        <strain evidence="4">cv. Texas</strain>
    </source>
</reference>
<dbReference type="EMBL" id="JAJFAZ020000001">
    <property type="protein sequence ID" value="KAI5353929.1"/>
    <property type="molecule type" value="Genomic_DNA"/>
</dbReference>
<dbReference type="Proteomes" id="UP001054821">
    <property type="component" value="Chromosome 1"/>
</dbReference>
<proteinExistence type="predicted"/>
<reference evidence="2 5" key="3">
    <citation type="journal article" date="2022" name="G3 (Bethesda)">
        <title>Whole-genome sequence and methylome profiling of the almond [Prunus dulcis (Mill.) D.A. Webb] cultivar 'Nonpareil'.</title>
        <authorList>
            <person name="D'Amico-Willman K.M."/>
            <person name="Ouma W.Z."/>
            <person name="Meulia T."/>
            <person name="Sideli G.M."/>
            <person name="Gradziel T.M."/>
            <person name="Fresnedo-Ramirez J."/>
        </authorList>
    </citation>
    <scope>NUCLEOTIDE SEQUENCE [LARGE SCALE GENOMIC DNA]</scope>
    <source>
        <strain evidence="2">Clone GOH B32 T37-40</strain>
    </source>
</reference>